<sequence>MQERKIPKDLTCGMSMIMDIIGGKWKPCLIFNISQGYRRPSQLQRLNPKATRRVLNQQLKELEEHGVLRRVVYAELPLKVEYFLTEIGESLMPVIRTMDNWGSQYLKDPYHLPMVREMAS</sequence>
<keyword evidence="6" id="KW-1185">Reference proteome</keyword>
<evidence type="ECO:0000313" key="5">
    <source>
        <dbReference type="EMBL" id="MDJ1505288.1"/>
    </source>
</evidence>
<dbReference type="PROSITE" id="PS51118">
    <property type="entry name" value="HTH_HXLR"/>
    <property type="match status" value="1"/>
</dbReference>
<accession>A0AAE3UGS7</accession>
<evidence type="ECO:0000256" key="3">
    <source>
        <dbReference type="ARBA" id="ARBA00023163"/>
    </source>
</evidence>
<evidence type="ECO:0000313" key="6">
    <source>
        <dbReference type="Proteomes" id="UP001232063"/>
    </source>
</evidence>
<organism evidence="5 6">
    <name type="scientific">Xanthocytophaga agilis</name>
    <dbReference type="NCBI Taxonomy" id="3048010"/>
    <lineage>
        <taxon>Bacteria</taxon>
        <taxon>Pseudomonadati</taxon>
        <taxon>Bacteroidota</taxon>
        <taxon>Cytophagia</taxon>
        <taxon>Cytophagales</taxon>
        <taxon>Rhodocytophagaceae</taxon>
        <taxon>Xanthocytophaga</taxon>
    </lineage>
</organism>
<dbReference type="Proteomes" id="UP001232063">
    <property type="component" value="Unassembled WGS sequence"/>
</dbReference>
<protein>
    <submittedName>
        <fullName evidence="5">Helix-turn-helix domain-containing protein</fullName>
    </submittedName>
</protein>
<name>A0AAE3UGS7_9BACT</name>
<dbReference type="SUPFAM" id="SSF46785">
    <property type="entry name" value="Winged helix' DNA-binding domain"/>
    <property type="match status" value="1"/>
</dbReference>
<keyword evidence="2" id="KW-0238">DNA-binding</keyword>
<keyword evidence="3" id="KW-0804">Transcription</keyword>
<dbReference type="AlphaFoldDB" id="A0AAE3UGS7"/>
<evidence type="ECO:0000256" key="1">
    <source>
        <dbReference type="ARBA" id="ARBA00023015"/>
    </source>
</evidence>
<feature type="domain" description="HTH hxlR-type" evidence="4">
    <location>
        <begin position="12"/>
        <end position="110"/>
    </location>
</feature>
<dbReference type="PANTHER" id="PTHR33204">
    <property type="entry name" value="TRANSCRIPTIONAL REGULATOR, MARR FAMILY"/>
    <property type="match status" value="1"/>
</dbReference>
<dbReference type="Pfam" id="PF01638">
    <property type="entry name" value="HxlR"/>
    <property type="match status" value="1"/>
</dbReference>
<proteinExistence type="predicted"/>
<evidence type="ECO:0000259" key="4">
    <source>
        <dbReference type="PROSITE" id="PS51118"/>
    </source>
</evidence>
<evidence type="ECO:0000256" key="2">
    <source>
        <dbReference type="ARBA" id="ARBA00023125"/>
    </source>
</evidence>
<dbReference type="Gene3D" id="1.10.10.10">
    <property type="entry name" value="Winged helix-like DNA-binding domain superfamily/Winged helix DNA-binding domain"/>
    <property type="match status" value="1"/>
</dbReference>
<comment type="caution">
    <text evidence="5">The sequence shown here is derived from an EMBL/GenBank/DDBJ whole genome shotgun (WGS) entry which is preliminary data.</text>
</comment>
<dbReference type="EMBL" id="JASJOU010000015">
    <property type="protein sequence ID" value="MDJ1505288.1"/>
    <property type="molecule type" value="Genomic_DNA"/>
</dbReference>
<dbReference type="InterPro" id="IPR036390">
    <property type="entry name" value="WH_DNA-bd_sf"/>
</dbReference>
<keyword evidence="1" id="KW-0805">Transcription regulation</keyword>
<gene>
    <name evidence="5" type="ORF">QNI22_31825</name>
</gene>
<dbReference type="RefSeq" id="WP_314004556.1">
    <property type="nucleotide sequence ID" value="NZ_JASJOU010000015.1"/>
</dbReference>
<dbReference type="InterPro" id="IPR036388">
    <property type="entry name" value="WH-like_DNA-bd_sf"/>
</dbReference>
<dbReference type="PANTHER" id="PTHR33204:SF29">
    <property type="entry name" value="TRANSCRIPTIONAL REGULATOR"/>
    <property type="match status" value="1"/>
</dbReference>
<dbReference type="GO" id="GO:0003677">
    <property type="term" value="F:DNA binding"/>
    <property type="evidence" value="ECO:0007669"/>
    <property type="project" value="UniProtKB-KW"/>
</dbReference>
<dbReference type="InterPro" id="IPR002577">
    <property type="entry name" value="HTH_HxlR"/>
</dbReference>
<reference evidence="5" key="1">
    <citation type="submission" date="2023-05" db="EMBL/GenBank/DDBJ databases">
        <authorList>
            <person name="Zhang X."/>
        </authorList>
    </citation>
    <scope>NUCLEOTIDE SEQUENCE</scope>
    <source>
        <strain evidence="5">BD1B2-1</strain>
    </source>
</reference>